<sequence>MLRRVYFSYYFVQDIERFYVVRNSWAFHDIEEANIIDTAEFERIKQSGDKTVYQWIDDHLVDTSATVVLIGTETLNRPYVKHEIMESYKRGNAIIGVYIHNVRNMRTSLTSRKGEIHTIIGHTDQNEPIYFDEICDSIYDYVDDNGKKNMGEWIESAVEKKEIKVS</sequence>
<proteinExistence type="predicted"/>
<evidence type="ECO:0000313" key="2">
    <source>
        <dbReference type="EMBL" id="GAP41010.1"/>
    </source>
</evidence>
<keyword evidence="3" id="KW-1185">Reference proteome</keyword>
<dbReference type="SUPFAM" id="SSF52206">
    <property type="entry name" value="Hypothetical protein MTH538"/>
    <property type="match status" value="1"/>
</dbReference>
<name>A0A0S7BSW2_9CHLR</name>
<dbReference type="Proteomes" id="UP000053370">
    <property type="component" value="Unassembled WGS sequence"/>
</dbReference>
<feature type="domain" description="Thoeris protein ThsB TIR-like" evidence="1">
    <location>
        <begin position="6"/>
        <end position="103"/>
    </location>
</feature>
<gene>
    <name evidence="2" type="ORF">ATC1_13992</name>
</gene>
<protein>
    <submittedName>
        <fullName evidence="2">Protein containing MTH538 TIR-like domain</fullName>
    </submittedName>
</protein>
<evidence type="ECO:0000259" key="1">
    <source>
        <dbReference type="Pfam" id="PF08937"/>
    </source>
</evidence>
<dbReference type="Pfam" id="PF08937">
    <property type="entry name" value="ThsB_TIR"/>
    <property type="match status" value="1"/>
</dbReference>
<dbReference type="InterPro" id="IPR015032">
    <property type="entry name" value="ThsB__TIR-like_domain"/>
</dbReference>
<dbReference type="AlphaFoldDB" id="A0A0S7BSW2"/>
<organism evidence="2">
    <name type="scientific">Flexilinea flocculi</name>
    <dbReference type="NCBI Taxonomy" id="1678840"/>
    <lineage>
        <taxon>Bacteria</taxon>
        <taxon>Bacillati</taxon>
        <taxon>Chloroflexota</taxon>
        <taxon>Anaerolineae</taxon>
        <taxon>Anaerolineales</taxon>
        <taxon>Anaerolineaceae</taxon>
        <taxon>Flexilinea</taxon>
    </lineage>
</organism>
<reference evidence="2" key="1">
    <citation type="journal article" date="2015" name="Genome Announc.">
        <title>Draft Genome Sequence of Anaerolineae Strain TC1, a Novel Isolate from a Methanogenic Wastewater Treatment System.</title>
        <authorList>
            <person name="Matsuura N."/>
            <person name="Tourlousse D.M."/>
            <person name="Sun L."/>
            <person name="Toyonaga M."/>
            <person name="Kuroda K."/>
            <person name="Ohashi A."/>
            <person name="Cruz R."/>
            <person name="Yamaguchi T."/>
            <person name="Sekiguchi Y."/>
        </authorList>
    </citation>
    <scope>NUCLEOTIDE SEQUENCE [LARGE SCALE GENOMIC DNA]</scope>
    <source>
        <strain evidence="2">TC1</strain>
    </source>
</reference>
<dbReference type="EMBL" id="DF968181">
    <property type="protein sequence ID" value="GAP41010.1"/>
    <property type="molecule type" value="Genomic_DNA"/>
</dbReference>
<dbReference type="OrthoDB" id="9811746at2"/>
<dbReference type="RefSeq" id="WP_062281359.1">
    <property type="nucleotide sequence ID" value="NZ_DF968181.1"/>
</dbReference>
<evidence type="ECO:0000313" key="3">
    <source>
        <dbReference type="Proteomes" id="UP000053370"/>
    </source>
</evidence>
<dbReference type="Gene3D" id="3.40.50.9200">
    <property type="entry name" value="Hypothetical protein MTH538"/>
    <property type="match status" value="1"/>
</dbReference>
<dbReference type="STRING" id="1678840.ATC1_13992"/>
<accession>A0A0S7BSW2</accession>
<dbReference type="InterPro" id="IPR036490">
    <property type="entry name" value="ThsB_TIR-like_sf"/>
</dbReference>